<dbReference type="InterPro" id="IPR036412">
    <property type="entry name" value="HAD-like_sf"/>
</dbReference>
<dbReference type="EMBL" id="JAGQLG010000124">
    <property type="protein sequence ID" value="MCA9382399.1"/>
    <property type="molecule type" value="Genomic_DNA"/>
</dbReference>
<dbReference type="SFLD" id="SFLDS00003">
    <property type="entry name" value="Haloacid_Dehalogenase"/>
    <property type="match status" value="1"/>
</dbReference>
<dbReference type="GO" id="GO:0006281">
    <property type="term" value="P:DNA repair"/>
    <property type="evidence" value="ECO:0007669"/>
    <property type="project" value="TreeGrafter"/>
</dbReference>
<dbReference type="Gene3D" id="1.10.150.240">
    <property type="entry name" value="Putative phosphatase, domain 2"/>
    <property type="match status" value="1"/>
</dbReference>
<dbReference type="InterPro" id="IPR050155">
    <property type="entry name" value="HAD-like_hydrolase_sf"/>
</dbReference>
<dbReference type="PANTHER" id="PTHR43434:SF1">
    <property type="entry name" value="PHOSPHOGLYCOLATE PHOSPHATASE"/>
    <property type="match status" value="1"/>
</dbReference>
<accession>A0A955L3U0</accession>
<dbReference type="InterPro" id="IPR023214">
    <property type="entry name" value="HAD_sf"/>
</dbReference>
<dbReference type="InterPro" id="IPR006439">
    <property type="entry name" value="HAD-SF_hydro_IA"/>
</dbReference>
<dbReference type="PANTHER" id="PTHR43434">
    <property type="entry name" value="PHOSPHOGLYCOLATE PHOSPHATASE"/>
    <property type="match status" value="1"/>
</dbReference>
<name>A0A955L3U0_9BACT</name>
<dbReference type="AlphaFoldDB" id="A0A955L3U0"/>
<evidence type="ECO:0000313" key="2">
    <source>
        <dbReference type="Proteomes" id="UP000782843"/>
    </source>
</evidence>
<dbReference type="NCBIfam" id="TIGR01509">
    <property type="entry name" value="HAD-SF-IA-v3"/>
    <property type="match status" value="1"/>
</dbReference>
<sequence length="232" mass="26424">MNDSEKDFAELLKRKSVFIFDLDDTLVDLENINRLAFKTIFKKNLGQDLTNHEYTSMLQGPPSRQGIENYLKYKKIKGFDGDALHKEFREIKSTELTENFEGNVELRKCANLLLQEIKRSGRISVLATSTVREFTKIILNGFNLETYFRLILTSEDVVNGKPDPEIYNKVIEILRVEKEEAIVFEDSHAGIASALASGIYTVGYKNPGINDEYVGKADFAIDSFCQILYLMG</sequence>
<dbReference type="SFLD" id="SFLDG01129">
    <property type="entry name" value="C1.5:_HAD__Beta-PGM__Phosphata"/>
    <property type="match status" value="1"/>
</dbReference>
<dbReference type="Proteomes" id="UP000782843">
    <property type="component" value="Unassembled WGS sequence"/>
</dbReference>
<dbReference type="Pfam" id="PF13419">
    <property type="entry name" value="HAD_2"/>
    <property type="match status" value="1"/>
</dbReference>
<organism evidence="1 2">
    <name type="scientific">Candidatus Dojkabacteria bacterium</name>
    <dbReference type="NCBI Taxonomy" id="2099670"/>
    <lineage>
        <taxon>Bacteria</taxon>
        <taxon>Candidatus Dojkabacteria</taxon>
    </lineage>
</organism>
<dbReference type="InterPro" id="IPR041492">
    <property type="entry name" value="HAD_2"/>
</dbReference>
<reference evidence="1" key="2">
    <citation type="journal article" date="2021" name="Microbiome">
        <title>Successional dynamics and alternative stable states in a saline activated sludge microbial community over 9 years.</title>
        <authorList>
            <person name="Wang Y."/>
            <person name="Ye J."/>
            <person name="Ju F."/>
            <person name="Liu L."/>
            <person name="Boyd J.A."/>
            <person name="Deng Y."/>
            <person name="Parks D.H."/>
            <person name="Jiang X."/>
            <person name="Yin X."/>
            <person name="Woodcroft B.J."/>
            <person name="Tyson G.W."/>
            <person name="Hugenholtz P."/>
            <person name="Polz M.F."/>
            <person name="Zhang T."/>
        </authorList>
    </citation>
    <scope>NUCLEOTIDE SEQUENCE</scope>
    <source>
        <strain evidence="1">HKST-UBA10</strain>
    </source>
</reference>
<reference evidence="1" key="1">
    <citation type="submission" date="2020-04" db="EMBL/GenBank/DDBJ databases">
        <authorList>
            <person name="Zhang T."/>
        </authorList>
    </citation>
    <scope>NUCLEOTIDE SEQUENCE</scope>
    <source>
        <strain evidence="1">HKST-UBA10</strain>
    </source>
</reference>
<gene>
    <name evidence="1" type="ORF">KC660_03265</name>
</gene>
<proteinExistence type="predicted"/>
<dbReference type="Gene3D" id="3.40.50.1000">
    <property type="entry name" value="HAD superfamily/HAD-like"/>
    <property type="match status" value="1"/>
</dbReference>
<dbReference type="SUPFAM" id="SSF56784">
    <property type="entry name" value="HAD-like"/>
    <property type="match status" value="1"/>
</dbReference>
<protein>
    <submittedName>
        <fullName evidence="1">HAD family phosphatase</fullName>
    </submittedName>
</protein>
<dbReference type="GO" id="GO:0008967">
    <property type="term" value="F:phosphoglycolate phosphatase activity"/>
    <property type="evidence" value="ECO:0007669"/>
    <property type="project" value="TreeGrafter"/>
</dbReference>
<evidence type="ECO:0000313" key="1">
    <source>
        <dbReference type="EMBL" id="MCA9382399.1"/>
    </source>
</evidence>
<dbReference type="InterPro" id="IPR023198">
    <property type="entry name" value="PGP-like_dom2"/>
</dbReference>
<dbReference type="GO" id="GO:0005829">
    <property type="term" value="C:cytosol"/>
    <property type="evidence" value="ECO:0007669"/>
    <property type="project" value="TreeGrafter"/>
</dbReference>
<comment type="caution">
    <text evidence="1">The sequence shown here is derived from an EMBL/GenBank/DDBJ whole genome shotgun (WGS) entry which is preliminary data.</text>
</comment>